<dbReference type="SUPFAM" id="SSF50998">
    <property type="entry name" value="Quinoprotein alcohol dehydrogenase-like"/>
    <property type="match status" value="1"/>
</dbReference>
<dbReference type="InterPro" id="IPR015943">
    <property type="entry name" value="WD40/YVTN_repeat-like_dom_sf"/>
</dbReference>
<dbReference type="InterPro" id="IPR011047">
    <property type="entry name" value="Quinoprotein_ADH-like_sf"/>
</dbReference>
<gene>
    <name evidence="2" type="ORF">D4L85_18980</name>
</gene>
<dbReference type="Pfam" id="PF13360">
    <property type="entry name" value="PQQ_2"/>
    <property type="match status" value="1"/>
</dbReference>
<dbReference type="EMBL" id="CP032382">
    <property type="protein sequence ID" value="AYB32532.1"/>
    <property type="molecule type" value="Genomic_DNA"/>
</dbReference>
<name>A0A385SNW2_9BACT</name>
<dbReference type="OrthoDB" id="1091598at2"/>
<dbReference type="RefSeq" id="WP_119755785.1">
    <property type="nucleotide sequence ID" value="NZ_CP032382.1"/>
</dbReference>
<protein>
    <recommendedName>
        <fullName evidence="1">Pyrrolo-quinoline quinone repeat domain-containing protein</fullName>
    </recommendedName>
</protein>
<organism evidence="2 3">
    <name type="scientific">Chryseolinea soli</name>
    <dbReference type="NCBI Taxonomy" id="2321403"/>
    <lineage>
        <taxon>Bacteria</taxon>
        <taxon>Pseudomonadati</taxon>
        <taxon>Bacteroidota</taxon>
        <taxon>Cytophagia</taxon>
        <taxon>Cytophagales</taxon>
        <taxon>Fulvivirgaceae</taxon>
        <taxon>Chryseolinea</taxon>
    </lineage>
</organism>
<reference evidence="3" key="1">
    <citation type="submission" date="2018-09" db="EMBL/GenBank/DDBJ databases">
        <title>Chryseolinea sp. KIS68-18 isolated from soil.</title>
        <authorList>
            <person name="Weon H.-Y."/>
            <person name="Kwon S.-W."/>
            <person name="Lee S.A."/>
        </authorList>
    </citation>
    <scope>NUCLEOTIDE SEQUENCE [LARGE SCALE GENOMIC DNA]</scope>
    <source>
        <strain evidence="3">KIS68-18</strain>
    </source>
</reference>
<dbReference type="InterPro" id="IPR002372">
    <property type="entry name" value="PQQ_rpt_dom"/>
</dbReference>
<keyword evidence="3" id="KW-1185">Reference proteome</keyword>
<sequence>MWKLIKQLDNGHRVAWVDDLPQGQLVWQFKSLTYLDHDFNCIWERQFNSLNQARGFDAKFVLVQEVNGGAVFMVSKEKGEIVKELQGGLYLSNSLMTPNGCLIRSESGGSVDWKLISPEGNVIKTPLPDSVLFKFSHDSYLIAANRTTIECYNIEDGEKKWGINTTDLKYSADAKVDVPIFMTVVKHVLVTVFTSHAAAFDIATGKLIWENGTGARYMCCAADENLFLLENLTHLYSINATSGNVIMQNDLILKNNHKIKSTQYQNLMEDLYKSNLVQDEQHLYFCLRSAPHIVAVNKRTLGIADSFPVVTDPPGEMFNENIILSRNRLFIPFHFKTLNQHSLRVYERS</sequence>
<evidence type="ECO:0000313" key="3">
    <source>
        <dbReference type="Proteomes" id="UP000266183"/>
    </source>
</evidence>
<dbReference type="AlphaFoldDB" id="A0A385SNW2"/>
<evidence type="ECO:0000259" key="1">
    <source>
        <dbReference type="Pfam" id="PF13360"/>
    </source>
</evidence>
<dbReference type="Proteomes" id="UP000266183">
    <property type="component" value="Chromosome"/>
</dbReference>
<feature type="domain" description="Pyrrolo-quinoline quinone repeat" evidence="1">
    <location>
        <begin position="21"/>
        <end position="213"/>
    </location>
</feature>
<evidence type="ECO:0000313" key="2">
    <source>
        <dbReference type="EMBL" id="AYB32532.1"/>
    </source>
</evidence>
<proteinExistence type="predicted"/>
<dbReference type="Gene3D" id="2.130.10.10">
    <property type="entry name" value="YVTN repeat-like/Quinoprotein amine dehydrogenase"/>
    <property type="match status" value="1"/>
</dbReference>
<dbReference type="KEGG" id="chk:D4L85_18980"/>
<accession>A0A385SNW2</accession>